<accession>A0A975BQM0</accession>
<evidence type="ECO:0000256" key="2">
    <source>
        <dbReference type="ARBA" id="ARBA00023315"/>
    </source>
</evidence>
<protein>
    <submittedName>
        <fullName evidence="5">GNAT domain-containing protein</fullName>
    </submittedName>
</protein>
<dbReference type="PANTHER" id="PTHR43792:SF8">
    <property type="entry name" value="[RIBOSOMAL PROTEIN US5]-ALANINE N-ACETYLTRANSFERASE"/>
    <property type="match status" value="1"/>
</dbReference>
<dbReference type="Pfam" id="PF13302">
    <property type="entry name" value="Acetyltransf_3"/>
    <property type="match status" value="1"/>
</dbReference>
<keyword evidence="6" id="KW-1185">Reference proteome</keyword>
<dbReference type="Gene3D" id="3.40.630.30">
    <property type="match status" value="1"/>
</dbReference>
<dbReference type="AlphaFoldDB" id="A0A975BQM0"/>
<evidence type="ECO:0000313" key="6">
    <source>
        <dbReference type="Proteomes" id="UP000663722"/>
    </source>
</evidence>
<comment type="similarity">
    <text evidence="3">Belongs to the acetyltransferase family. RimJ subfamily.</text>
</comment>
<dbReference type="SUPFAM" id="SSF55729">
    <property type="entry name" value="Acyl-CoA N-acyltransferases (Nat)"/>
    <property type="match status" value="1"/>
</dbReference>
<evidence type="ECO:0000313" key="5">
    <source>
        <dbReference type="EMBL" id="QTA89765.1"/>
    </source>
</evidence>
<dbReference type="RefSeq" id="WP_207678247.1">
    <property type="nucleotide sequence ID" value="NZ_CP061800.1"/>
</dbReference>
<name>A0A975BQM0_9BACT</name>
<evidence type="ECO:0000259" key="4">
    <source>
        <dbReference type="PROSITE" id="PS51186"/>
    </source>
</evidence>
<evidence type="ECO:0000256" key="3">
    <source>
        <dbReference type="ARBA" id="ARBA00038502"/>
    </source>
</evidence>
<proteinExistence type="inferred from homology"/>
<dbReference type="GO" id="GO:0016747">
    <property type="term" value="F:acyltransferase activity, transferring groups other than amino-acyl groups"/>
    <property type="evidence" value="ECO:0007669"/>
    <property type="project" value="InterPro"/>
</dbReference>
<dbReference type="Proteomes" id="UP000663722">
    <property type="component" value="Chromosome"/>
</dbReference>
<organism evidence="5 6">
    <name type="scientific">Desulfonema magnum</name>
    <dbReference type="NCBI Taxonomy" id="45655"/>
    <lineage>
        <taxon>Bacteria</taxon>
        <taxon>Pseudomonadati</taxon>
        <taxon>Thermodesulfobacteriota</taxon>
        <taxon>Desulfobacteria</taxon>
        <taxon>Desulfobacterales</taxon>
        <taxon>Desulfococcaceae</taxon>
        <taxon>Desulfonema</taxon>
    </lineage>
</organism>
<dbReference type="InterPro" id="IPR000182">
    <property type="entry name" value="GNAT_dom"/>
</dbReference>
<dbReference type="PROSITE" id="PS51186">
    <property type="entry name" value="GNAT"/>
    <property type="match status" value="1"/>
</dbReference>
<gene>
    <name evidence="5" type="ORF">dnm_058220</name>
</gene>
<dbReference type="InterPro" id="IPR051531">
    <property type="entry name" value="N-acetyltransferase"/>
</dbReference>
<dbReference type="EMBL" id="CP061800">
    <property type="protein sequence ID" value="QTA89765.1"/>
    <property type="molecule type" value="Genomic_DNA"/>
</dbReference>
<dbReference type="InterPro" id="IPR016181">
    <property type="entry name" value="Acyl_CoA_acyltransferase"/>
</dbReference>
<keyword evidence="1" id="KW-0808">Transferase</keyword>
<dbReference type="PANTHER" id="PTHR43792">
    <property type="entry name" value="GNAT FAMILY, PUTATIVE (AFU_ORTHOLOGUE AFUA_3G00765)-RELATED-RELATED"/>
    <property type="match status" value="1"/>
</dbReference>
<dbReference type="KEGG" id="dmm:dnm_058220"/>
<feature type="domain" description="N-acetyltransferase" evidence="4">
    <location>
        <begin position="12"/>
        <end position="178"/>
    </location>
</feature>
<reference evidence="5" key="1">
    <citation type="journal article" date="2021" name="Microb. Physiol.">
        <title>Proteogenomic Insights into the Physiology of Marine, Sulfate-Reducing, Filamentous Desulfonema limicola and Desulfonema magnum.</title>
        <authorList>
            <person name="Schnaars V."/>
            <person name="Wohlbrand L."/>
            <person name="Scheve S."/>
            <person name="Hinrichs C."/>
            <person name="Reinhardt R."/>
            <person name="Rabus R."/>
        </authorList>
    </citation>
    <scope>NUCLEOTIDE SEQUENCE</scope>
    <source>
        <strain evidence="5">4be13</strain>
    </source>
</reference>
<sequence length="193" mass="22474">MNKQPSLRTERLILRPFGLSDANDVRRLAGERAIASVTLNIPYPYEEGMAEEWISGHQESFEKRETANFAIVRIEKEILIGAIGLMLTQEDQRAELGYWIGRPYWNNGYCTEAAKTVLRYGFIRLNLNKIHASHFKRNSASGRVMRKIGMSHEGCQKQHVKKWEFFQDLELYGILRRDYQAEQFSKKTDKDNS</sequence>
<evidence type="ECO:0000256" key="1">
    <source>
        <dbReference type="ARBA" id="ARBA00022679"/>
    </source>
</evidence>
<keyword evidence="2" id="KW-0012">Acyltransferase</keyword>